<evidence type="ECO:0000313" key="4">
    <source>
        <dbReference type="EMBL" id="JAQ13514.1"/>
    </source>
</evidence>
<dbReference type="Gene3D" id="3.60.20.10">
    <property type="entry name" value="Glutamine Phosphoribosylpyrophosphate, subunit 1, domain 1"/>
    <property type="match status" value="1"/>
</dbReference>
<organism evidence="3">
    <name type="scientific">Lygus hesperus</name>
    <name type="common">Western plant bug</name>
    <dbReference type="NCBI Taxonomy" id="30085"/>
    <lineage>
        <taxon>Eukaryota</taxon>
        <taxon>Metazoa</taxon>
        <taxon>Ecdysozoa</taxon>
        <taxon>Arthropoda</taxon>
        <taxon>Hexapoda</taxon>
        <taxon>Insecta</taxon>
        <taxon>Pterygota</taxon>
        <taxon>Neoptera</taxon>
        <taxon>Paraneoptera</taxon>
        <taxon>Hemiptera</taxon>
        <taxon>Heteroptera</taxon>
        <taxon>Panheteroptera</taxon>
        <taxon>Cimicomorpha</taxon>
        <taxon>Miridae</taxon>
        <taxon>Mirini</taxon>
        <taxon>Lygus</taxon>
    </lineage>
</organism>
<sequence>MKSDSVTSLYELTPSIGCCMTGRAPDGRSLVSQAREVASEYHYDYGLTIPIALLAKRLGDKAQVRTQHAGLRPMGVIVTLIGMDQNDADGQYSAQIYTIDPAGWVASFYACASGKKQAEANAYLEKRQKEVPFSTLSEKAAAMIALSAMQNATGMSLRASDVEMGRCTVEHTRMLRVPDAEVEEWLTAVAETD</sequence>
<name>A0A0A9VV06_LYGHE</name>
<comment type="similarity">
    <text evidence="2">Belongs to the peptidase T1A family.</text>
</comment>
<reference evidence="4" key="3">
    <citation type="journal article" date="2016" name="Gigascience">
        <title>De novo construction of an expanded transcriptome assembly for the western tarnished plant bug, Lygus hesperus.</title>
        <authorList>
            <person name="Tassone E.E."/>
            <person name="Geib S.M."/>
            <person name="Hall B."/>
            <person name="Fabrick J.A."/>
            <person name="Brent C.S."/>
            <person name="Hull J.J."/>
        </authorList>
    </citation>
    <scope>NUCLEOTIDE SEQUENCE</scope>
</reference>
<evidence type="ECO:0000313" key="3">
    <source>
        <dbReference type="EMBL" id="JAF99035.1"/>
    </source>
</evidence>
<dbReference type="Pfam" id="PF00227">
    <property type="entry name" value="Proteasome"/>
    <property type="match status" value="1"/>
</dbReference>
<dbReference type="PANTHER" id="PTHR11599">
    <property type="entry name" value="PROTEASOME SUBUNIT ALPHA/BETA"/>
    <property type="match status" value="1"/>
</dbReference>
<dbReference type="AlphaFoldDB" id="A0A0A9VV06"/>
<evidence type="ECO:0000256" key="1">
    <source>
        <dbReference type="ARBA" id="ARBA00022942"/>
    </source>
</evidence>
<dbReference type="SUPFAM" id="SSF56235">
    <property type="entry name" value="N-terminal nucleophile aminohydrolases (Ntn hydrolases)"/>
    <property type="match status" value="1"/>
</dbReference>
<dbReference type="InterPro" id="IPR001353">
    <property type="entry name" value="Proteasome_sua/b"/>
</dbReference>
<reference evidence="3" key="2">
    <citation type="submission" date="2014-07" db="EMBL/GenBank/DDBJ databases">
        <authorList>
            <person name="Hull J."/>
        </authorList>
    </citation>
    <scope>NUCLEOTIDE SEQUENCE</scope>
</reference>
<dbReference type="GO" id="GO:0051603">
    <property type="term" value="P:proteolysis involved in protein catabolic process"/>
    <property type="evidence" value="ECO:0007669"/>
    <property type="project" value="InterPro"/>
</dbReference>
<dbReference type="InterPro" id="IPR029055">
    <property type="entry name" value="Ntn_hydrolases_N"/>
</dbReference>
<dbReference type="EMBL" id="GDHC01005115">
    <property type="protein sequence ID" value="JAQ13514.1"/>
    <property type="molecule type" value="Transcribed_RNA"/>
</dbReference>
<dbReference type="EMBL" id="GBHO01044568">
    <property type="protein sequence ID" value="JAF99035.1"/>
    <property type="molecule type" value="Transcribed_RNA"/>
</dbReference>
<keyword evidence="1 2" id="KW-0647">Proteasome</keyword>
<dbReference type="PROSITE" id="PS51475">
    <property type="entry name" value="PROTEASOME_ALPHA_2"/>
    <property type="match status" value="1"/>
</dbReference>
<dbReference type="InterPro" id="IPR023332">
    <property type="entry name" value="Proteasome_alpha-type"/>
</dbReference>
<gene>
    <name evidence="3" type="primary">PSA1_0</name>
    <name evidence="4" type="synonym">PSA1_1</name>
    <name evidence="3" type="ORF">CM83_23559</name>
    <name evidence="4" type="ORF">g.17936</name>
</gene>
<dbReference type="InterPro" id="IPR050115">
    <property type="entry name" value="Proteasome_alpha"/>
</dbReference>
<evidence type="ECO:0000256" key="2">
    <source>
        <dbReference type="PROSITE-ProRule" id="PRU00808"/>
    </source>
</evidence>
<dbReference type="GO" id="GO:0019773">
    <property type="term" value="C:proteasome core complex, alpha-subunit complex"/>
    <property type="evidence" value="ECO:0007669"/>
    <property type="project" value="UniProtKB-UniRule"/>
</dbReference>
<proteinExistence type="inferred from homology"/>
<reference evidence="3" key="1">
    <citation type="journal article" date="2014" name="PLoS ONE">
        <title>Transcriptome-Based Identification of ABC Transporters in the Western Tarnished Plant Bug Lygus hesperus.</title>
        <authorList>
            <person name="Hull J.J."/>
            <person name="Chaney K."/>
            <person name="Geib S.M."/>
            <person name="Fabrick J.A."/>
            <person name="Brent C.S."/>
            <person name="Walsh D."/>
            <person name="Lavine L.C."/>
        </authorList>
    </citation>
    <scope>NUCLEOTIDE SEQUENCE</scope>
</reference>
<accession>A0A0A9VV06</accession>
<protein>
    <submittedName>
        <fullName evidence="3">Proteasome subunit alpha type-1</fullName>
    </submittedName>
</protein>